<feature type="region of interest" description="Disordered" evidence="3">
    <location>
        <begin position="319"/>
        <end position="422"/>
    </location>
</feature>
<evidence type="ECO:0000313" key="6">
    <source>
        <dbReference type="Proteomes" id="UP001527925"/>
    </source>
</evidence>
<evidence type="ECO:0000256" key="1">
    <source>
        <dbReference type="RuleBase" id="RU367073"/>
    </source>
</evidence>
<comment type="similarity">
    <text evidence="1">Belongs to the lunapark family.</text>
</comment>
<keyword evidence="1" id="KW-0863">Zinc-finger</keyword>
<feature type="compositionally biased region" description="Polar residues" evidence="3">
    <location>
        <begin position="346"/>
        <end position="355"/>
    </location>
</feature>
<evidence type="ECO:0000259" key="4">
    <source>
        <dbReference type="Pfam" id="PF10058"/>
    </source>
</evidence>
<feature type="coiled-coil region" evidence="2">
    <location>
        <begin position="112"/>
        <end position="139"/>
    </location>
</feature>
<keyword evidence="6" id="KW-1185">Reference proteome</keyword>
<keyword evidence="1" id="KW-0472">Membrane</keyword>
<feature type="transmembrane region" description="Helical" evidence="1">
    <location>
        <begin position="79"/>
        <end position="100"/>
    </location>
</feature>
<protein>
    <recommendedName>
        <fullName evidence="1">Endoplasmic reticulum junction formation protein lunapark</fullName>
    </recommendedName>
</protein>
<feature type="region of interest" description="Disordered" evidence="3">
    <location>
        <begin position="142"/>
        <end position="246"/>
    </location>
</feature>
<feature type="compositionally biased region" description="Acidic residues" evidence="3">
    <location>
        <begin position="410"/>
        <end position="422"/>
    </location>
</feature>
<feature type="compositionally biased region" description="Low complexity" evidence="3">
    <location>
        <begin position="210"/>
        <end position="237"/>
    </location>
</feature>
<name>A0ABR4NJT6_9FUNG</name>
<keyword evidence="1" id="KW-0256">Endoplasmic reticulum</keyword>
<dbReference type="Proteomes" id="UP001527925">
    <property type="component" value="Unassembled WGS sequence"/>
</dbReference>
<feature type="compositionally biased region" description="Low complexity" evidence="3">
    <location>
        <begin position="186"/>
        <end position="202"/>
    </location>
</feature>
<sequence length="422" mass="47080">MAGGFFGWLSKKDDLDYEKLLADIDEKIRRSELNMSEFSLRERRLLHALVLYAVPTYVVVLVVYVIYVRNAAGEPWDLFLLKSLPIGIFPLVAYILRVLVITWYTRCRTFEEEHLETLRKKQSEKIEELKKRTAFYKTKGLIERYDPAAKKSQKQGTPGPRTPGQPGQPGQPQQQPGHPQPPPGQPQQQPGQPGQQPQQHRPPNAPSPHAPHQALPRQAHPQQPQHMMQQGPQSQHPLVHPGSQIQHPRGWFDKLLDVMVGESDGPQHKYALICETCFTHNGLVLPEEYLTAKFKCMQCGHLNTKKPVAQTLDFDIRRAPSASGFNTPSPPGSPSMGYRHQRRDSTQSNASNLSQAGHPGHDTFSLPATPPADVHDSPAAQGGRAAPQSVPEPDAAEGLVRRKPRRLPQSDDEQSGLDEQSG</sequence>
<comment type="function">
    <text evidence="1">Plays a role in determining ER morphology.</text>
</comment>
<keyword evidence="1" id="KW-0479">Metal-binding</keyword>
<dbReference type="InterPro" id="IPR019273">
    <property type="entry name" value="Lunapark_Znf"/>
</dbReference>
<dbReference type="EMBL" id="JADGIZ020000002">
    <property type="protein sequence ID" value="KAL2919808.1"/>
    <property type="molecule type" value="Genomic_DNA"/>
</dbReference>
<keyword evidence="2" id="KW-0175">Coiled coil</keyword>
<reference evidence="5 6" key="1">
    <citation type="submission" date="2023-09" db="EMBL/GenBank/DDBJ databases">
        <title>Pangenome analysis of Batrachochytrium dendrobatidis and related Chytrids.</title>
        <authorList>
            <person name="Yacoub M.N."/>
            <person name="Stajich J.E."/>
            <person name="James T.Y."/>
        </authorList>
    </citation>
    <scope>NUCLEOTIDE SEQUENCE [LARGE SCALE GENOMIC DNA]</scope>
    <source>
        <strain evidence="5 6">JEL0888</strain>
    </source>
</reference>
<accession>A0ABR4NJT6</accession>
<keyword evidence="1" id="KW-0862">Zinc</keyword>
<keyword evidence="1" id="KW-1133">Transmembrane helix</keyword>
<comment type="subcellular location">
    <subcellularLocation>
        <location evidence="1">Endoplasmic reticulum membrane</location>
        <topology evidence="1">Multi-pass membrane protein</topology>
    </subcellularLocation>
</comment>
<dbReference type="PANTHER" id="PTHR22166">
    <property type="entry name" value="ENDOPLASMIC RETICULUM JUNCTION FORMATION PROTEIN LUNAPARK"/>
    <property type="match status" value="1"/>
</dbReference>
<dbReference type="Pfam" id="PF10058">
    <property type="entry name" value="Zn_ribbon_10"/>
    <property type="match status" value="1"/>
</dbReference>
<dbReference type="InterPro" id="IPR040115">
    <property type="entry name" value="Lnp"/>
</dbReference>
<proteinExistence type="inferred from homology"/>
<gene>
    <name evidence="5" type="ORF">HK105_200725</name>
</gene>
<evidence type="ECO:0000256" key="2">
    <source>
        <dbReference type="SAM" id="Coils"/>
    </source>
</evidence>
<evidence type="ECO:0000256" key="3">
    <source>
        <dbReference type="SAM" id="MobiDB-lite"/>
    </source>
</evidence>
<feature type="transmembrane region" description="Helical" evidence="1">
    <location>
        <begin position="45"/>
        <end position="67"/>
    </location>
</feature>
<feature type="domain" description="Lunapark zinc ribbon" evidence="4">
    <location>
        <begin position="251"/>
        <end position="303"/>
    </location>
</feature>
<comment type="caution">
    <text evidence="5">The sequence shown here is derived from an EMBL/GenBank/DDBJ whole genome shotgun (WGS) entry which is preliminary data.</text>
</comment>
<keyword evidence="1" id="KW-0812">Transmembrane</keyword>
<evidence type="ECO:0000313" key="5">
    <source>
        <dbReference type="EMBL" id="KAL2919808.1"/>
    </source>
</evidence>
<dbReference type="PANTHER" id="PTHR22166:SF12">
    <property type="entry name" value="ENDOPLASMIC RETICULUM JUNCTION FORMATION PROTEIN LUNAPARK"/>
    <property type="match status" value="1"/>
</dbReference>
<comment type="domain">
    <text evidence="1">The C4-type zinc finger motif is necessary both for its ER three-way tubular junction localization and formation.</text>
</comment>
<organism evidence="5 6">
    <name type="scientific">Polyrhizophydium stewartii</name>
    <dbReference type="NCBI Taxonomy" id="2732419"/>
    <lineage>
        <taxon>Eukaryota</taxon>
        <taxon>Fungi</taxon>
        <taxon>Fungi incertae sedis</taxon>
        <taxon>Chytridiomycota</taxon>
        <taxon>Chytridiomycota incertae sedis</taxon>
        <taxon>Chytridiomycetes</taxon>
        <taxon>Rhizophydiales</taxon>
        <taxon>Rhizophydiales incertae sedis</taxon>
        <taxon>Polyrhizophydium</taxon>
    </lineage>
</organism>
<feature type="compositionally biased region" description="Low complexity" evidence="3">
    <location>
        <begin position="155"/>
        <end position="177"/>
    </location>
</feature>